<dbReference type="GO" id="GO:0006281">
    <property type="term" value="P:DNA repair"/>
    <property type="evidence" value="ECO:0007669"/>
    <property type="project" value="UniProtKB-UniRule"/>
</dbReference>
<dbReference type="NCBIfam" id="TIGR00228">
    <property type="entry name" value="ruvC"/>
    <property type="match status" value="1"/>
</dbReference>
<feature type="active site" evidence="13">
    <location>
        <position position="72"/>
    </location>
</feature>
<keyword evidence="3 13" id="KW-0540">Nuclease</keyword>
<evidence type="ECO:0000256" key="9">
    <source>
        <dbReference type="ARBA" id="ARBA00023125"/>
    </source>
</evidence>
<dbReference type="Proteomes" id="UP000001492">
    <property type="component" value="Chromosome 1"/>
</dbReference>
<dbReference type="GO" id="GO:0000287">
    <property type="term" value="F:magnesium ion binding"/>
    <property type="evidence" value="ECO:0007669"/>
    <property type="project" value="UniProtKB-UniRule"/>
</dbReference>
<evidence type="ECO:0000256" key="2">
    <source>
        <dbReference type="ARBA" id="ARBA00022490"/>
    </source>
</evidence>
<dbReference type="PRINTS" id="PR00696">
    <property type="entry name" value="RSOLVASERUVC"/>
</dbReference>
<dbReference type="Gene3D" id="3.30.420.10">
    <property type="entry name" value="Ribonuclease H-like superfamily/Ribonuclease H"/>
    <property type="match status" value="1"/>
</dbReference>
<comment type="catalytic activity">
    <reaction evidence="12 13">
        <text>Endonucleolytic cleavage at a junction such as a reciprocal single-stranded crossover between two homologous DNA duplexes (Holliday junction).</text>
        <dbReference type="EC" id="3.1.21.10"/>
    </reaction>
</comment>
<comment type="subcellular location">
    <subcellularLocation>
        <location evidence="13">Cytoplasm</location>
    </subcellularLocation>
</comment>
<dbReference type="PANTHER" id="PTHR30194:SF3">
    <property type="entry name" value="CROSSOVER JUNCTION ENDODEOXYRIBONUCLEASE RUVC"/>
    <property type="match status" value="1"/>
</dbReference>
<dbReference type="GO" id="GO:0009432">
    <property type="term" value="P:SOS response"/>
    <property type="evidence" value="ECO:0007669"/>
    <property type="project" value="UniProtKB-ARBA"/>
</dbReference>
<evidence type="ECO:0000256" key="4">
    <source>
        <dbReference type="ARBA" id="ARBA00022723"/>
    </source>
</evidence>
<feature type="binding site" evidence="13">
    <location>
        <position position="72"/>
    </location>
    <ligand>
        <name>Mg(2+)</name>
        <dbReference type="ChEBI" id="CHEBI:18420"/>
        <label>2</label>
    </ligand>
</feature>
<evidence type="ECO:0000313" key="16">
    <source>
        <dbReference type="Proteomes" id="UP000001492"/>
    </source>
</evidence>
<organism evidence="15 16">
    <name type="scientific">Asticcacaulis excentricus (strain ATCC 15261 / DSM 4724 / KCTC 12464 / NCIMB 9791 / VKM B-1370 / CB 48)</name>
    <dbReference type="NCBI Taxonomy" id="573065"/>
    <lineage>
        <taxon>Bacteria</taxon>
        <taxon>Pseudomonadati</taxon>
        <taxon>Pseudomonadota</taxon>
        <taxon>Alphaproteobacteria</taxon>
        <taxon>Caulobacterales</taxon>
        <taxon>Caulobacteraceae</taxon>
        <taxon>Asticcacaulis</taxon>
    </lineage>
</organism>
<keyword evidence="6 13" id="KW-0227">DNA damage</keyword>
<evidence type="ECO:0000256" key="8">
    <source>
        <dbReference type="ARBA" id="ARBA00022842"/>
    </source>
</evidence>
<dbReference type="eggNOG" id="COG0817">
    <property type="taxonomic scope" value="Bacteria"/>
</dbReference>
<evidence type="ECO:0000256" key="14">
    <source>
        <dbReference type="NCBIfam" id="TIGR00228"/>
    </source>
</evidence>
<dbReference type="Pfam" id="PF02075">
    <property type="entry name" value="RuvC"/>
    <property type="match status" value="1"/>
</dbReference>
<dbReference type="GO" id="GO:0003677">
    <property type="term" value="F:DNA binding"/>
    <property type="evidence" value="ECO:0007669"/>
    <property type="project" value="UniProtKB-KW"/>
</dbReference>
<keyword evidence="4 13" id="KW-0479">Metal-binding</keyword>
<dbReference type="PANTHER" id="PTHR30194">
    <property type="entry name" value="CROSSOVER JUNCTION ENDODEOXYRIBONUCLEASE RUVC"/>
    <property type="match status" value="1"/>
</dbReference>
<dbReference type="InterPro" id="IPR036397">
    <property type="entry name" value="RNaseH_sf"/>
</dbReference>
<dbReference type="GO" id="GO:0006310">
    <property type="term" value="P:DNA recombination"/>
    <property type="evidence" value="ECO:0007669"/>
    <property type="project" value="UniProtKB-UniRule"/>
</dbReference>
<dbReference type="GO" id="GO:0048476">
    <property type="term" value="C:Holliday junction resolvase complex"/>
    <property type="evidence" value="ECO:0007669"/>
    <property type="project" value="UniProtKB-UniRule"/>
</dbReference>
<proteinExistence type="inferred from homology"/>
<feature type="binding site" evidence="13">
    <location>
        <position position="148"/>
    </location>
    <ligand>
        <name>Mg(2+)</name>
        <dbReference type="ChEBI" id="CHEBI:18420"/>
        <label>1</label>
    </ligand>
</feature>
<keyword evidence="2 13" id="KW-0963">Cytoplasm</keyword>
<evidence type="ECO:0000313" key="15">
    <source>
        <dbReference type="EMBL" id="ADU13352.1"/>
    </source>
</evidence>
<dbReference type="EMBL" id="CP002395">
    <property type="protein sequence ID" value="ADU13352.1"/>
    <property type="molecule type" value="Genomic_DNA"/>
</dbReference>
<dbReference type="KEGG" id="aex:Astex_1686"/>
<evidence type="ECO:0000256" key="13">
    <source>
        <dbReference type="HAMAP-Rule" id="MF_00034"/>
    </source>
</evidence>
<feature type="active site" evidence="13">
    <location>
        <position position="12"/>
    </location>
</feature>
<keyword evidence="7 13" id="KW-0378">Hydrolase</keyword>
<keyword evidence="9 13" id="KW-0238">DNA-binding</keyword>
<evidence type="ECO:0000256" key="6">
    <source>
        <dbReference type="ARBA" id="ARBA00022763"/>
    </source>
</evidence>
<comment type="function">
    <text evidence="13">The RuvA-RuvB-RuvC complex processes Holliday junction (HJ) DNA during genetic recombination and DNA repair. Endonuclease that resolves HJ intermediates. Cleaves cruciform DNA by making single-stranded nicks across the HJ at symmetrical positions within the homologous arms, yielding a 5'-phosphate and a 3'-hydroxyl group; requires a central core of homology in the junction. The consensus cleavage sequence is 5'-(A/T)TT(C/G)-3'. Cleavage occurs on the 3'-side of the TT dinucleotide at the point of strand exchange. HJ branch migration catalyzed by RuvA-RuvB allows RuvC to scan DNA until it finds its consensus sequence, where it cleaves and resolves the cruciform DNA.</text>
</comment>
<keyword evidence="10 13" id="KW-0233">DNA recombination</keyword>
<evidence type="ECO:0000256" key="12">
    <source>
        <dbReference type="ARBA" id="ARBA00029354"/>
    </source>
</evidence>
<evidence type="ECO:0000256" key="1">
    <source>
        <dbReference type="ARBA" id="ARBA00009518"/>
    </source>
</evidence>
<dbReference type="RefSeq" id="WP_013479182.1">
    <property type="nucleotide sequence ID" value="NC_014816.1"/>
</dbReference>
<dbReference type="GO" id="GO:0005737">
    <property type="term" value="C:cytoplasm"/>
    <property type="evidence" value="ECO:0007669"/>
    <property type="project" value="UniProtKB-SubCell"/>
</dbReference>
<feature type="binding site" evidence="13">
    <location>
        <position position="12"/>
    </location>
    <ligand>
        <name>Mg(2+)</name>
        <dbReference type="ChEBI" id="CHEBI:18420"/>
        <label>1</label>
    </ligand>
</feature>
<dbReference type="EC" id="3.1.21.10" evidence="13 14"/>
<evidence type="ECO:0000256" key="10">
    <source>
        <dbReference type="ARBA" id="ARBA00023172"/>
    </source>
</evidence>
<keyword evidence="16" id="KW-1185">Reference proteome</keyword>
<dbReference type="CDD" id="cd16962">
    <property type="entry name" value="RuvC"/>
    <property type="match status" value="1"/>
</dbReference>
<protein>
    <recommendedName>
        <fullName evidence="13 14">Crossover junction endodeoxyribonuclease RuvC</fullName>
        <ecNumber evidence="13 14">3.1.21.10</ecNumber>
    </recommendedName>
    <alternativeName>
        <fullName evidence="13">Holliday junction nuclease RuvC</fullName>
    </alternativeName>
    <alternativeName>
        <fullName evidence="13">Holliday junction resolvase RuvC</fullName>
    </alternativeName>
</protein>
<dbReference type="GO" id="GO:0008821">
    <property type="term" value="F:crossover junction DNA endonuclease activity"/>
    <property type="evidence" value="ECO:0007669"/>
    <property type="project" value="UniProtKB-UniRule"/>
</dbReference>
<sequence>MQNNRIRIIGLDPGLRRLGWGVLDVEGARLNWVAHGVILPDEKAELSVRLLYLFEELSKVILLYRPQEAAIEETFVNMNPASTLKLGHARAAAMLAPAQAGLSVAEYAALDVKKSVVGAGRADKDQILFMIKRLLPRAAAAENGLTPDMADALAVAVTHAHKRKHRLLERVPKSVERFSKTGAQPGKKGAAA</sequence>
<feature type="active site" evidence="13">
    <location>
        <position position="148"/>
    </location>
</feature>
<dbReference type="HOGENOM" id="CLU_091257_1_0_5"/>
<dbReference type="InterPro" id="IPR012337">
    <property type="entry name" value="RNaseH-like_sf"/>
</dbReference>
<comment type="subunit">
    <text evidence="13">Homodimer which binds Holliday junction (HJ) DNA. The HJ becomes 2-fold symmetrical on binding to RuvC with unstacked arms; it has a different conformation from HJ DNA in complex with RuvA. In the full resolvosome a probable DNA-RuvA(4)-RuvB(12)-RuvC(2) complex forms which resolves the HJ.</text>
</comment>
<reference evidence="16" key="1">
    <citation type="submission" date="2010-12" db="EMBL/GenBank/DDBJ databases">
        <title>Complete sequence of chromosome 1 of Asticcacaulis excentricus CB 48.</title>
        <authorList>
            <consortium name="US DOE Joint Genome Institute"/>
            <person name="Lucas S."/>
            <person name="Copeland A."/>
            <person name="Lapidus A."/>
            <person name="Cheng J.-F."/>
            <person name="Bruce D."/>
            <person name="Goodwin L."/>
            <person name="Pitluck S."/>
            <person name="Teshima H."/>
            <person name="Davenport K."/>
            <person name="Detter J.C."/>
            <person name="Han C."/>
            <person name="Tapia R."/>
            <person name="Land M."/>
            <person name="Hauser L."/>
            <person name="Jeffries C."/>
            <person name="Kyrpides N."/>
            <person name="Ivanova N."/>
            <person name="Ovchinnikova G."/>
            <person name="Brun Y.V."/>
            <person name="Woyke T."/>
        </authorList>
    </citation>
    <scope>NUCLEOTIDE SEQUENCE [LARGE SCALE GENOMIC DNA]</scope>
    <source>
        <strain evidence="16">ATCC 15261 / DSM 4724 / KCTC 12464 / NCIMB 9791 / VKM B-1370 / CB 48</strain>
    </source>
</reference>
<comment type="similarity">
    <text evidence="1 13">Belongs to the RuvC family.</text>
</comment>
<dbReference type="InterPro" id="IPR002176">
    <property type="entry name" value="X-over_junc_endoDNase_RuvC"/>
</dbReference>
<dbReference type="OrthoDB" id="9805499at2"/>
<dbReference type="SUPFAM" id="SSF53098">
    <property type="entry name" value="Ribonuclease H-like"/>
    <property type="match status" value="1"/>
</dbReference>
<evidence type="ECO:0000256" key="3">
    <source>
        <dbReference type="ARBA" id="ARBA00022722"/>
    </source>
</evidence>
<keyword evidence="11 13" id="KW-0234">DNA repair</keyword>
<evidence type="ECO:0000256" key="11">
    <source>
        <dbReference type="ARBA" id="ARBA00023204"/>
    </source>
</evidence>
<keyword evidence="8 13" id="KW-0460">Magnesium</keyword>
<keyword evidence="5 13" id="KW-0255">Endonuclease</keyword>
<accession>E8RR34</accession>
<name>E8RR34_ASTEC</name>
<comment type="cofactor">
    <cofactor evidence="13">
        <name>Mg(2+)</name>
        <dbReference type="ChEBI" id="CHEBI:18420"/>
    </cofactor>
    <text evidence="13">Binds 2 Mg(2+) ion per subunit.</text>
</comment>
<dbReference type="HAMAP" id="MF_00034">
    <property type="entry name" value="RuvC"/>
    <property type="match status" value="1"/>
</dbReference>
<evidence type="ECO:0000256" key="5">
    <source>
        <dbReference type="ARBA" id="ARBA00022759"/>
    </source>
</evidence>
<gene>
    <name evidence="13" type="primary">ruvC</name>
    <name evidence="15" type="ordered locus">Astex_1686</name>
</gene>
<evidence type="ECO:0000256" key="7">
    <source>
        <dbReference type="ARBA" id="ARBA00022801"/>
    </source>
</evidence>
<dbReference type="AlphaFoldDB" id="E8RR34"/>
<dbReference type="FunFam" id="3.30.420.10:FF:000002">
    <property type="entry name" value="Crossover junction endodeoxyribonuclease RuvC"/>
    <property type="match status" value="1"/>
</dbReference>
<dbReference type="STRING" id="573065.Astex_1686"/>